<dbReference type="PANTHER" id="PTHR13071">
    <property type="entry name" value="MITOCHONDRIAL 28S RIBOSOMAL PROTEIN S22"/>
    <property type="match status" value="1"/>
</dbReference>
<keyword evidence="2" id="KW-1185">Reference proteome</keyword>
<evidence type="ECO:0000313" key="2">
    <source>
        <dbReference type="Proteomes" id="UP000298663"/>
    </source>
</evidence>
<dbReference type="OrthoDB" id="497541at2759"/>
<evidence type="ECO:0000313" key="1">
    <source>
        <dbReference type="EMBL" id="TKR93628.1"/>
    </source>
</evidence>
<evidence type="ECO:0008006" key="3">
    <source>
        <dbReference type="Google" id="ProtNLM"/>
    </source>
</evidence>
<dbReference type="EMBL" id="AZBU02000002">
    <property type="protein sequence ID" value="TKR93628.1"/>
    <property type="molecule type" value="Genomic_DNA"/>
</dbReference>
<protein>
    <recommendedName>
        <fullName evidence="3">28S ribosomal protein S22, mitochondrial</fullName>
    </recommendedName>
</protein>
<proteinExistence type="predicted"/>
<organism evidence="1 2">
    <name type="scientific">Steinernema carpocapsae</name>
    <name type="common">Entomopathogenic nematode</name>
    <dbReference type="NCBI Taxonomy" id="34508"/>
    <lineage>
        <taxon>Eukaryota</taxon>
        <taxon>Metazoa</taxon>
        <taxon>Ecdysozoa</taxon>
        <taxon>Nematoda</taxon>
        <taxon>Chromadorea</taxon>
        <taxon>Rhabditida</taxon>
        <taxon>Tylenchina</taxon>
        <taxon>Panagrolaimomorpha</taxon>
        <taxon>Strongyloidoidea</taxon>
        <taxon>Steinernematidae</taxon>
        <taxon>Steinernema</taxon>
    </lineage>
</organism>
<dbReference type="PANTHER" id="PTHR13071:SF4">
    <property type="entry name" value="SMALL RIBOSOMAL SUBUNIT PROTEIN MS22"/>
    <property type="match status" value="1"/>
</dbReference>
<dbReference type="Proteomes" id="UP000298663">
    <property type="component" value="Unassembled WGS sequence"/>
</dbReference>
<dbReference type="Pfam" id="PF10245">
    <property type="entry name" value="MRP-S22"/>
    <property type="match status" value="1"/>
</dbReference>
<reference evidence="1 2" key="1">
    <citation type="journal article" date="2015" name="Genome Biol.">
        <title>Comparative genomics of Steinernema reveals deeply conserved gene regulatory networks.</title>
        <authorList>
            <person name="Dillman A.R."/>
            <person name="Macchietto M."/>
            <person name="Porter C.F."/>
            <person name="Rogers A."/>
            <person name="Williams B."/>
            <person name="Antoshechkin I."/>
            <person name="Lee M.M."/>
            <person name="Goodwin Z."/>
            <person name="Lu X."/>
            <person name="Lewis E.E."/>
            <person name="Goodrich-Blair H."/>
            <person name="Stock S.P."/>
            <person name="Adams B.J."/>
            <person name="Sternberg P.W."/>
            <person name="Mortazavi A."/>
        </authorList>
    </citation>
    <scope>NUCLEOTIDE SEQUENCE [LARGE SCALE GENOMIC DNA]</scope>
    <source>
        <strain evidence="1 2">ALL</strain>
    </source>
</reference>
<dbReference type="GO" id="GO:0003735">
    <property type="term" value="F:structural constituent of ribosome"/>
    <property type="evidence" value="ECO:0007669"/>
    <property type="project" value="TreeGrafter"/>
</dbReference>
<comment type="caution">
    <text evidence="1">The sequence shown here is derived from an EMBL/GenBank/DDBJ whole genome shotgun (WGS) entry which is preliminary data.</text>
</comment>
<reference evidence="1 2" key="2">
    <citation type="journal article" date="2019" name="G3 (Bethesda)">
        <title>Hybrid Assembly of the Genome of the Entomopathogenic Nematode Steinernema carpocapsae Identifies the X-Chromosome.</title>
        <authorList>
            <person name="Serra L."/>
            <person name="Macchietto M."/>
            <person name="Macias-Munoz A."/>
            <person name="McGill C.J."/>
            <person name="Rodriguez I.M."/>
            <person name="Rodriguez B."/>
            <person name="Murad R."/>
            <person name="Mortazavi A."/>
        </authorList>
    </citation>
    <scope>NUCLEOTIDE SEQUENCE [LARGE SCALE GENOMIC DNA]</scope>
    <source>
        <strain evidence="1 2">ALL</strain>
    </source>
</reference>
<sequence length="328" mass="38125">MISIHRVIAKNLALRCGILHPLRPSSSSAWLKTERKGAESRDSLDVENLFINPDVQSLLKQLTGMELEKVFAQRKIDRQERPHYALMTDQMYENTLDKMRRDAVHFLQFVPLKEPRGEKFFEVLSVDPEISKFDESKFVFTDITFDATDQDRTVVVRESDGTLRTATPEEHDRMNRIYYEQPHRPVVPPAVFSDPDLQNVLNENRHEFVMDWACWYYQPDDPAFVKLSRTIFDRTLAEGKFDALYSTRHFGSFVFYVALNGDLPPLLNFYAEKGNLHGAANLIRLQKLVSPNWRTSISAEDSDKKIVKDFIQQNKRLKEQLTTLIELA</sequence>
<name>A0A4U5PBC9_STECR</name>
<dbReference type="STRING" id="34508.A0A4U5PBC9"/>
<dbReference type="GO" id="GO:0005763">
    <property type="term" value="C:mitochondrial small ribosomal subunit"/>
    <property type="evidence" value="ECO:0007669"/>
    <property type="project" value="TreeGrafter"/>
</dbReference>
<dbReference type="InterPro" id="IPR019374">
    <property type="entry name" value="Ribosomal_mS22"/>
</dbReference>
<gene>
    <name evidence="1" type="ORF">L596_008044</name>
</gene>
<dbReference type="AlphaFoldDB" id="A0A4U5PBC9"/>
<accession>A0A4U5PBC9</accession>